<evidence type="ECO:0000256" key="1">
    <source>
        <dbReference type="ARBA" id="ARBA00011073"/>
    </source>
</evidence>
<feature type="region of interest" description="Disordered" evidence="8">
    <location>
        <begin position="464"/>
        <end position="508"/>
    </location>
</feature>
<dbReference type="PANTHER" id="PTHR43399:SF4">
    <property type="entry name" value="CELL WALL-ASSOCIATED PROTEASE"/>
    <property type="match status" value="1"/>
</dbReference>
<comment type="similarity">
    <text evidence="1 7">Belongs to the peptidase S8 family.</text>
</comment>
<evidence type="ECO:0000256" key="3">
    <source>
        <dbReference type="ARBA" id="ARBA00022801"/>
    </source>
</evidence>
<feature type="active site" description="Charge relay system" evidence="7">
    <location>
        <position position="394"/>
    </location>
</feature>
<evidence type="ECO:0000256" key="7">
    <source>
        <dbReference type="PROSITE-ProRule" id="PRU01240"/>
    </source>
</evidence>
<organism evidence="10 11">
    <name type="scientific">Aphanomyces astaci</name>
    <name type="common">Crayfish plague agent</name>
    <dbReference type="NCBI Taxonomy" id="112090"/>
    <lineage>
        <taxon>Eukaryota</taxon>
        <taxon>Sar</taxon>
        <taxon>Stramenopiles</taxon>
        <taxon>Oomycota</taxon>
        <taxon>Saprolegniomycetes</taxon>
        <taxon>Saprolegniales</taxon>
        <taxon>Verrucalvaceae</taxon>
        <taxon>Aphanomyces</taxon>
    </lineage>
</organism>
<dbReference type="AlphaFoldDB" id="A0A9X8DVE8"/>
<dbReference type="PANTHER" id="PTHR43399">
    <property type="entry name" value="SUBTILISIN-RELATED"/>
    <property type="match status" value="1"/>
</dbReference>
<comment type="caution">
    <text evidence="10">The sequence shown here is derived from an EMBL/GenBank/DDBJ whole genome shotgun (WGS) entry which is preliminary data.</text>
</comment>
<dbReference type="GO" id="GO:0006508">
    <property type="term" value="P:proteolysis"/>
    <property type="evidence" value="ECO:0007669"/>
    <property type="project" value="UniProtKB-KW"/>
</dbReference>
<dbReference type="SUPFAM" id="SSF52743">
    <property type="entry name" value="Subtilisin-like"/>
    <property type="match status" value="1"/>
</dbReference>
<dbReference type="InterPro" id="IPR023828">
    <property type="entry name" value="Peptidase_S8_Ser-AS"/>
</dbReference>
<dbReference type="Pfam" id="PF00082">
    <property type="entry name" value="Peptidase_S8"/>
    <property type="match status" value="1"/>
</dbReference>
<dbReference type="PROSITE" id="PS51892">
    <property type="entry name" value="SUBTILASE"/>
    <property type="match status" value="1"/>
</dbReference>
<reference evidence="10 11" key="1">
    <citation type="journal article" date="2018" name="J. Invertebr. Pathol.">
        <title>New genotyping method for the causative agent of crayfish plague (Aphanomyces astaci) based on whole genome data.</title>
        <authorList>
            <person name="Minardi D."/>
            <person name="Studholme D.J."/>
            <person name="van der Giezen M."/>
            <person name="Pretto T."/>
            <person name="Oidtmann B."/>
        </authorList>
    </citation>
    <scope>NUCLEOTIDE SEQUENCE [LARGE SCALE GENOMIC DNA]</scope>
    <source>
        <strain evidence="10 11">KB13</strain>
    </source>
</reference>
<dbReference type="PROSITE" id="PS00138">
    <property type="entry name" value="SUBTILASE_SER"/>
    <property type="match status" value="1"/>
</dbReference>
<gene>
    <name evidence="10" type="ORF">DYB28_007124</name>
</gene>
<accession>A0A9X8DVE8</accession>
<evidence type="ECO:0000313" key="11">
    <source>
        <dbReference type="Proteomes" id="UP000275652"/>
    </source>
</evidence>
<keyword evidence="4 7" id="KW-0720">Serine protease</keyword>
<feature type="active site" description="Charge relay system" evidence="7">
    <location>
        <position position="226"/>
    </location>
</feature>
<dbReference type="InterPro" id="IPR036852">
    <property type="entry name" value="Peptidase_S8/S53_dom_sf"/>
</dbReference>
<dbReference type="PROSITE" id="PS00137">
    <property type="entry name" value="SUBTILASE_HIS"/>
    <property type="match status" value="1"/>
</dbReference>
<dbReference type="GO" id="GO:0004252">
    <property type="term" value="F:serine-type endopeptidase activity"/>
    <property type="evidence" value="ECO:0007669"/>
    <property type="project" value="UniProtKB-UniRule"/>
</dbReference>
<feature type="compositionally biased region" description="Pro residues" evidence="8">
    <location>
        <begin position="469"/>
        <end position="480"/>
    </location>
</feature>
<proteinExistence type="inferred from homology"/>
<feature type="region of interest" description="Disordered" evidence="8">
    <location>
        <begin position="353"/>
        <end position="381"/>
    </location>
</feature>
<evidence type="ECO:0000256" key="5">
    <source>
        <dbReference type="ARBA" id="ARBA00023529"/>
    </source>
</evidence>
<dbReference type="Gene3D" id="3.40.50.200">
    <property type="entry name" value="Peptidase S8/S53 domain"/>
    <property type="match status" value="1"/>
</dbReference>
<sequence length="529" mass="56168">MSVSLSDHDNLLSFQFASNCIMVKPTFIAAFAALATAKIAPSVYHHLESNEDVDVVIEFKGGNQRALEAARRERASFKDRGSSIAHVRSLLESNMETSQRAAVELLSSQPKALTTRVESYYINGNMHVYGVNRVVVDELAKLDNVAHIRWADNNTTSGRAANEWGIDLIGAPAVWANGNRGDGIVVGIIDGGAIHTHHDLKGNWRSTYGWFDPTDKSPTPIDLDGHGTHVTGSAVGQNGIGVAPGATWIACLGCTNRICPEAAIMGCMQWMLCPTDVTGKNPKCELAPDVINNSWGFNVSTTAYQSVIDAWRAADIIPVFANGNYGPKCSITPTDFKNIIAVGELGFDDKLSTKSSRGPTADGRIKPDVSAPGTEIRSASNTGNSEYKIMSGTSMATPHVVGAIALYLSANKGAKYDQVYKAFTTTADTATLTPNNENCGGVSDSKYPNNNYGFGRINVASAIGGEVAPPSPSTPTPSPSKPRNTTSAPSPSKPSTLGPSTSGPATPFVVEAQHIKSFDPRHQYTPSVV</sequence>
<feature type="compositionally biased region" description="Low complexity" evidence="8">
    <location>
        <begin position="481"/>
        <end position="496"/>
    </location>
</feature>
<evidence type="ECO:0000256" key="4">
    <source>
        <dbReference type="ARBA" id="ARBA00022825"/>
    </source>
</evidence>
<dbReference type="EMBL" id="QUTI01029377">
    <property type="protein sequence ID" value="RLO04160.1"/>
    <property type="molecule type" value="Genomic_DNA"/>
</dbReference>
<dbReference type="Proteomes" id="UP000275652">
    <property type="component" value="Unassembled WGS sequence"/>
</dbReference>
<keyword evidence="2 7" id="KW-0645">Protease</keyword>
<dbReference type="InterPro" id="IPR000209">
    <property type="entry name" value="Peptidase_S8/S53_dom"/>
</dbReference>
<dbReference type="InterPro" id="IPR022398">
    <property type="entry name" value="Peptidase_S8_His-AS"/>
</dbReference>
<evidence type="ECO:0000256" key="8">
    <source>
        <dbReference type="SAM" id="MobiDB-lite"/>
    </source>
</evidence>
<dbReference type="PRINTS" id="PR00723">
    <property type="entry name" value="SUBTILISIN"/>
</dbReference>
<dbReference type="EC" id="3.4.21.62" evidence="6"/>
<feature type="domain" description="Peptidase S8/S53" evidence="9">
    <location>
        <begin position="181"/>
        <end position="455"/>
    </location>
</feature>
<protein>
    <recommendedName>
        <fullName evidence="6">subtilisin</fullName>
        <ecNumber evidence="6">3.4.21.62</ecNumber>
    </recommendedName>
</protein>
<dbReference type="InterPro" id="IPR015500">
    <property type="entry name" value="Peptidase_S8_subtilisin-rel"/>
</dbReference>
<keyword evidence="3 7" id="KW-0378">Hydrolase</keyword>
<evidence type="ECO:0000256" key="2">
    <source>
        <dbReference type="ARBA" id="ARBA00022670"/>
    </source>
</evidence>
<evidence type="ECO:0000256" key="6">
    <source>
        <dbReference type="ARBA" id="ARBA00023619"/>
    </source>
</evidence>
<name>A0A9X8DVE8_APHAT</name>
<evidence type="ECO:0000259" key="9">
    <source>
        <dbReference type="Pfam" id="PF00082"/>
    </source>
</evidence>
<comment type="catalytic activity">
    <reaction evidence="5">
        <text>Hydrolysis of proteins with broad specificity for peptide bonds, and a preference for a large uncharged residue in P1. Hydrolyzes peptide amides.</text>
        <dbReference type="EC" id="3.4.21.62"/>
    </reaction>
</comment>
<dbReference type="InterPro" id="IPR051048">
    <property type="entry name" value="Peptidase_S8/S53_subtilisin"/>
</dbReference>
<evidence type="ECO:0000313" key="10">
    <source>
        <dbReference type="EMBL" id="RLO04160.1"/>
    </source>
</evidence>
<feature type="active site" description="Charge relay system" evidence="7">
    <location>
        <position position="190"/>
    </location>
</feature>